<name>A0ABS9TI39_9PSEU</name>
<evidence type="ECO:0000313" key="2">
    <source>
        <dbReference type="EMBL" id="MCH6168073.1"/>
    </source>
</evidence>
<keyword evidence="1" id="KW-1133">Transmembrane helix</keyword>
<reference evidence="2 3" key="1">
    <citation type="submission" date="2022-03" db="EMBL/GenBank/DDBJ databases">
        <title>Pseudonocardia alaer sp. nov., a novel actinomycete isolated from reed forest soil.</title>
        <authorList>
            <person name="Wang L."/>
        </authorList>
    </citation>
    <scope>NUCLEOTIDE SEQUENCE [LARGE SCALE GENOMIC DNA]</scope>
    <source>
        <strain evidence="2 3">Y-16303</strain>
    </source>
</reference>
<dbReference type="Proteomes" id="UP001299970">
    <property type="component" value="Unassembled WGS sequence"/>
</dbReference>
<organism evidence="2 3">
    <name type="scientific">Pseudonocardia alaniniphila</name>
    <dbReference type="NCBI Taxonomy" id="75291"/>
    <lineage>
        <taxon>Bacteria</taxon>
        <taxon>Bacillati</taxon>
        <taxon>Actinomycetota</taxon>
        <taxon>Actinomycetes</taxon>
        <taxon>Pseudonocardiales</taxon>
        <taxon>Pseudonocardiaceae</taxon>
        <taxon>Pseudonocardia</taxon>
    </lineage>
</organism>
<keyword evidence="1" id="KW-0472">Membrane</keyword>
<dbReference type="EMBL" id="JAKXMK010000017">
    <property type="protein sequence ID" value="MCH6168073.1"/>
    <property type="molecule type" value="Genomic_DNA"/>
</dbReference>
<feature type="transmembrane region" description="Helical" evidence="1">
    <location>
        <begin position="43"/>
        <end position="60"/>
    </location>
</feature>
<protein>
    <submittedName>
        <fullName evidence="2">Uncharacterized protein</fullName>
    </submittedName>
</protein>
<gene>
    <name evidence="2" type="ORF">MMF94_20490</name>
</gene>
<accession>A0ABS9TI39</accession>
<feature type="transmembrane region" description="Helical" evidence="1">
    <location>
        <begin position="93"/>
        <end position="121"/>
    </location>
</feature>
<sequence length="133" mass="13431">MRTAGITALLAVATFVLWWAVFPADWSVVPTRDPNTLASPVRTGHWAGAAAGLAALAGAAGYVRGVLVALAGVALPAFVLFCVYSASAEVVGANLWAVGALFLAPPLVAGVAAAAALGALVRRRRIRPPTTTA</sequence>
<feature type="transmembrane region" description="Helical" evidence="1">
    <location>
        <begin position="67"/>
        <end position="87"/>
    </location>
</feature>
<comment type="caution">
    <text evidence="2">The sequence shown here is derived from an EMBL/GenBank/DDBJ whole genome shotgun (WGS) entry which is preliminary data.</text>
</comment>
<keyword evidence="3" id="KW-1185">Reference proteome</keyword>
<dbReference type="RefSeq" id="WP_241038721.1">
    <property type="nucleotide sequence ID" value="NZ_BAAAJF010000001.1"/>
</dbReference>
<proteinExistence type="predicted"/>
<evidence type="ECO:0000256" key="1">
    <source>
        <dbReference type="SAM" id="Phobius"/>
    </source>
</evidence>
<evidence type="ECO:0000313" key="3">
    <source>
        <dbReference type="Proteomes" id="UP001299970"/>
    </source>
</evidence>
<keyword evidence="1" id="KW-0812">Transmembrane</keyword>